<dbReference type="InterPro" id="IPR008984">
    <property type="entry name" value="SMAD_FHA_dom_sf"/>
</dbReference>
<dbReference type="Gene3D" id="2.60.200.20">
    <property type="match status" value="1"/>
</dbReference>
<evidence type="ECO:0000313" key="3">
    <source>
        <dbReference type="Proteomes" id="UP001500975"/>
    </source>
</evidence>
<dbReference type="Proteomes" id="UP001500975">
    <property type="component" value="Unassembled WGS sequence"/>
</dbReference>
<reference evidence="3" key="1">
    <citation type="journal article" date="2019" name="Int. J. Syst. Evol. Microbiol.">
        <title>The Global Catalogue of Microorganisms (GCM) 10K type strain sequencing project: providing services to taxonomists for standard genome sequencing and annotation.</title>
        <authorList>
            <consortium name="The Broad Institute Genomics Platform"/>
            <consortium name="The Broad Institute Genome Sequencing Center for Infectious Disease"/>
            <person name="Wu L."/>
            <person name="Ma J."/>
        </authorList>
    </citation>
    <scope>NUCLEOTIDE SEQUENCE [LARGE SCALE GENOMIC DNA]</scope>
    <source>
        <strain evidence="3">JCM 17804</strain>
    </source>
</reference>
<evidence type="ECO:0000313" key="2">
    <source>
        <dbReference type="EMBL" id="GAA4335963.1"/>
    </source>
</evidence>
<name>A0ABP8H8S6_9BURK</name>
<dbReference type="PANTHER" id="PTHR23308">
    <property type="entry name" value="NUCLEAR INHIBITOR OF PROTEIN PHOSPHATASE-1"/>
    <property type="match status" value="1"/>
</dbReference>
<comment type="caution">
    <text evidence="2">The sequence shown here is derived from an EMBL/GenBank/DDBJ whole genome shotgun (WGS) entry which is preliminary data.</text>
</comment>
<dbReference type="SMART" id="SM00240">
    <property type="entry name" value="FHA"/>
    <property type="match status" value="1"/>
</dbReference>
<dbReference type="PROSITE" id="PS50006">
    <property type="entry name" value="FHA_DOMAIN"/>
    <property type="match status" value="1"/>
</dbReference>
<gene>
    <name evidence="2" type="ORF">GCM10023165_12740</name>
</gene>
<dbReference type="CDD" id="cd00060">
    <property type="entry name" value="FHA"/>
    <property type="match status" value="1"/>
</dbReference>
<accession>A0ABP8H8S6</accession>
<dbReference type="InterPro" id="IPR000253">
    <property type="entry name" value="FHA_dom"/>
</dbReference>
<dbReference type="InterPro" id="IPR050923">
    <property type="entry name" value="Cell_Proc_Reg/RNA_Proc"/>
</dbReference>
<dbReference type="SUPFAM" id="SSF49879">
    <property type="entry name" value="SMAD/FHA domain"/>
    <property type="match status" value="1"/>
</dbReference>
<dbReference type="Pfam" id="PF00498">
    <property type="entry name" value="FHA"/>
    <property type="match status" value="1"/>
</dbReference>
<sequence>MPTLLLMRGVRYARKIRLPDGEFWIGRWTGNDIVLPSPLVSKAHAVLKCHGEFATIKDAHSTNGSFVNEARIDTVPLLEGDRLRLGDVEFLYCRRDDPTAELVPARVRSAPPPQPQGPEQIATDFAELAPKQAPWHAAAPAARSRAQPVAEGIAFTLPMRGRDIAALITYDALALHFGVYAVGEEGYERAVDVYEANSLAIHVAATCKYLESAQEPVVLRARNF</sequence>
<evidence type="ECO:0000259" key="1">
    <source>
        <dbReference type="PROSITE" id="PS50006"/>
    </source>
</evidence>
<dbReference type="RefSeq" id="WP_345536647.1">
    <property type="nucleotide sequence ID" value="NZ_BAABGJ010000010.1"/>
</dbReference>
<organism evidence="2 3">
    <name type="scientific">Variovorax defluvii</name>
    <dbReference type="NCBI Taxonomy" id="913761"/>
    <lineage>
        <taxon>Bacteria</taxon>
        <taxon>Pseudomonadati</taxon>
        <taxon>Pseudomonadota</taxon>
        <taxon>Betaproteobacteria</taxon>
        <taxon>Burkholderiales</taxon>
        <taxon>Comamonadaceae</taxon>
        <taxon>Variovorax</taxon>
    </lineage>
</organism>
<proteinExistence type="predicted"/>
<keyword evidence="3" id="KW-1185">Reference proteome</keyword>
<feature type="domain" description="FHA" evidence="1">
    <location>
        <begin position="23"/>
        <end position="72"/>
    </location>
</feature>
<protein>
    <recommendedName>
        <fullName evidence="1">FHA domain-containing protein</fullName>
    </recommendedName>
</protein>
<dbReference type="EMBL" id="BAABGJ010000010">
    <property type="protein sequence ID" value="GAA4335963.1"/>
    <property type="molecule type" value="Genomic_DNA"/>
</dbReference>